<feature type="transmembrane region" description="Helical" evidence="1">
    <location>
        <begin position="333"/>
        <end position="354"/>
    </location>
</feature>
<keyword evidence="6" id="KW-1185">Reference proteome</keyword>
<evidence type="ECO:0000256" key="1">
    <source>
        <dbReference type="SAM" id="Phobius"/>
    </source>
</evidence>
<comment type="caution">
    <text evidence="5">The sequence shown here is derived from an EMBL/GenBank/DDBJ whole genome shotgun (WGS) entry which is preliminary data.</text>
</comment>
<dbReference type="PROSITE" id="PS50887">
    <property type="entry name" value="GGDEF"/>
    <property type="match status" value="1"/>
</dbReference>
<dbReference type="InterPro" id="IPR043128">
    <property type="entry name" value="Rev_trsase/Diguanyl_cyclase"/>
</dbReference>
<dbReference type="RefSeq" id="WP_075870147.1">
    <property type="nucleotide sequence ID" value="NZ_CAMLGN010000001.1"/>
</dbReference>
<dbReference type="EMBL" id="LXYT01000002">
    <property type="protein sequence ID" value="OLY43255.1"/>
    <property type="molecule type" value="Genomic_DNA"/>
</dbReference>
<dbReference type="InterPro" id="IPR035965">
    <property type="entry name" value="PAS-like_dom_sf"/>
</dbReference>
<feature type="domain" description="EAL" evidence="3">
    <location>
        <begin position="702"/>
        <end position="955"/>
    </location>
</feature>
<dbReference type="InterPro" id="IPR001610">
    <property type="entry name" value="PAC"/>
</dbReference>
<dbReference type="NCBIfam" id="TIGR00254">
    <property type="entry name" value="GGDEF"/>
    <property type="match status" value="1"/>
</dbReference>
<dbReference type="InterPro" id="IPR000014">
    <property type="entry name" value="PAS"/>
</dbReference>
<dbReference type="Proteomes" id="UP000187344">
    <property type="component" value="Unassembled WGS sequence"/>
</dbReference>
<feature type="transmembrane region" description="Helical" evidence="1">
    <location>
        <begin position="251"/>
        <end position="271"/>
    </location>
</feature>
<dbReference type="SMART" id="SM00086">
    <property type="entry name" value="PAC"/>
    <property type="match status" value="1"/>
</dbReference>
<keyword evidence="1" id="KW-1133">Transmembrane helix</keyword>
<dbReference type="PROSITE" id="PS50113">
    <property type="entry name" value="PAC"/>
    <property type="match status" value="1"/>
</dbReference>
<keyword evidence="1" id="KW-0812">Transmembrane</keyword>
<name>A0A1R0F8F9_9HYPH</name>
<dbReference type="PROSITE" id="PS50883">
    <property type="entry name" value="EAL"/>
    <property type="match status" value="1"/>
</dbReference>
<gene>
    <name evidence="5" type="ORF">PEB0149_006800</name>
</gene>
<reference evidence="5 6" key="1">
    <citation type="submission" date="2016-12" db="EMBL/GenBank/DDBJ databases">
        <title>Comparative genomics of Bartonella apis.</title>
        <authorList>
            <person name="Engel P."/>
        </authorList>
    </citation>
    <scope>NUCLEOTIDE SEQUENCE [LARGE SCALE GENOMIC DNA]</scope>
    <source>
        <strain evidence="5 6">PEB0149</strain>
    </source>
</reference>
<feature type="transmembrane region" description="Helical" evidence="1">
    <location>
        <begin position="309"/>
        <end position="327"/>
    </location>
</feature>
<sequence>MKTIGKTIGIFIFWTLGLITLCQTALSIEPVKISSQDTALDLSRAVEIHHIKGNTFQTSTAAGPDGIVRRIEMQGNGDHAESDWAVFAIANPTDDQIDRLIVTPHYRMAGSGLIWPDLGSVRIQSITPSEGFALDRQSSADSDVFRITINPGAVVTLVAELGSPKLPQVYLWEPEAYKDTINSYTLYHGILLGISGLLALLLSVLFVVRGTGLFPATAAVAWSVLAYIGIDFNFLNKLFVISAQTEPIWRAATEVALAASLFIFLFTYLHLNRWHYHFSYGAAAWIIALCALGAFAIYDPTRAAGIARLSFGLTALLGVVLIGYLSIRGYDRAIMLIPTWLLIIFWLCGAYVCVTGKLDNDIVQPALAGGLVLIVLLIAFTVMQHAFSGGAFHQGIFSDLERQALAVMGAGDIVWDWDVRRDRVVINPDLSLYLGSTAGELNGTIRNWVDALHSDDRDRFRAILDMILDTRKGRIDQTLRLRSGDGHYYWFSLRARPVIGSDGEIVRIVGTLVNVTDHKKAEERLLQDSVHDNLTGLPNQQLFLDHLQTFVNLAVAGRPVRPTVFVIDFDGFRNINYQFGMSVGDTFLLTIARRLGRLITPEDTLSRLSTDRFAIVLTSQTDPAKIAAFADQLQRTVAAPILFSEREVKLSASIGLITWTEGNSNAEDMLSDAELAMIHAKKSGGNKIEPFRPNFRTLGLERNSMGNDIRYALQRNEIKVLYHPVLDLNDGQIVGFEALMEWHHPRHGNLSAVDFIHTAESEHVVMDLARFAMKTVVEDLTHIQDRFPKQSFFVSVNIPSAEMVHQELINELKAILMRNPINKGRLMMEMSESILIENPEQSSNLLEKIKALGIGLALDNFGTGYSSLAFLLGYPFDMIKLDRSLLEVNSSKKRLVLKSIITLAHDLDLKVIAEGVEKENEAVMLREEGCEFVQSNVFTEPVGVEDLITLVMKHPKAAV</sequence>
<feature type="transmembrane region" description="Helical" evidence="1">
    <location>
        <begin position="184"/>
        <end position="207"/>
    </location>
</feature>
<evidence type="ECO:0000259" key="4">
    <source>
        <dbReference type="PROSITE" id="PS50887"/>
    </source>
</evidence>
<dbReference type="Pfam" id="PF00563">
    <property type="entry name" value="EAL"/>
    <property type="match status" value="1"/>
</dbReference>
<proteinExistence type="predicted"/>
<dbReference type="OrthoDB" id="9814202at2"/>
<dbReference type="PANTHER" id="PTHR44757:SF2">
    <property type="entry name" value="BIOFILM ARCHITECTURE MAINTENANCE PROTEIN MBAA"/>
    <property type="match status" value="1"/>
</dbReference>
<evidence type="ECO:0000313" key="5">
    <source>
        <dbReference type="EMBL" id="OLY43255.1"/>
    </source>
</evidence>
<dbReference type="CDD" id="cd01948">
    <property type="entry name" value="EAL"/>
    <property type="match status" value="1"/>
</dbReference>
<keyword evidence="1" id="KW-0472">Membrane</keyword>
<feature type="transmembrane region" description="Helical" evidence="1">
    <location>
        <begin position="277"/>
        <end position="297"/>
    </location>
</feature>
<dbReference type="CDD" id="cd01949">
    <property type="entry name" value="GGDEF"/>
    <property type="match status" value="1"/>
</dbReference>
<dbReference type="InterPro" id="IPR001633">
    <property type="entry name" value="EAL_dom"/>
</dbReference>
<dbReference type="AlphaFoldDB" id="A0A1R0F8F9"/>
<feature type="transmembrane region" description="Helical" evidence="1">
    <location>
        <begin position="366"/>
        <end position="387"/>
    </location>
</feature>
<organism evidence="5 6">
    <name type="scientific">Bartonella apis</name>
    <dbReference type="NCBI Taxonomy" id="1686310"/>
    <lineage>
        <taxon>Bacteria</taxon>
        <taxon>Pseudomonadati</taxon>
        <taxon>Pseudomonadota</taxon>
        <taxon>Alphaproteobacteria</taxon>
        <taxon>Hyphomicrobiales</taxon>
        <taxon>Bartonellaceae</taxon>
        <taxon>Bartonella</taxon>
    </lineage>
</organism>
<dbReference type="SMART" id="SM00267">
    <property type="entry name" value="GGDEF"/>
    <property type="match status" value="1"/>
</dbReference>
<dbReference type="SUPFAM" id="SSF55073">
    <property type="entry name" value="Nucleotide cyclase"/>
    <property type="match status" value="1"/>
</dbReference>
<dbReference type="InterPro" id="IPR000700">
    <property type="entry name" value="PAS-assoc_C"/>
</dbReference>
<accession>A0A1R0F8F9</accession>
<dbReference type="SUPFAM" id="SSF55785">
    <property type="entry name" value="PYP-like sensor domain (PAS domain)"/>
    <property type="match status" value="1"/>
</dbReference>
<dbReference type="InterPro" id="IPR029787">
    <property type="entry name" value="Nucleotide_cyclase"/>
</dbReference>
<dbReference type="InterPro" id="IPR000160">
    <property type="entry name" value="GGDEF_dom"/>
</dbReference>
<dbReference type="InterPro" id="IPR013655">
    <property type="entry name" value="PAS_fold_3"/>
</dbReference>
<dbReference type="Gene3D" id="3.30.70.270">
    <property type="match status" value="1"/>
</dbReference>
<feature type="domain" description="PAC" evidence="2">
    <location>
        <begin position="475"/>
        <end position="527"/>
    </location>
</feature>
<dbReference type="SUPFAM" id="SSF141868">
    <property type="entry name" value="EAL domain-like"/>
    <property type="match status" value="1"/>
</dbReference>
<dbReference type="Gene3D" id="3.20.20.450">
    <property type="entry name" value="EAL domain"/>
    <property type="match status" value="1"/>
</dbReference>
<dbReference type="SMART" id="SM00052">
    <property type="entry name" value="EAL"/>
    <property type="match status" value="1"/>
</dbReference>
<dbReference type="CDD" id="cd00130">
    <property type="entry name" value="PAS"/>
    <property type="match status" value="1"/>
</dbReference>
<feature type="domain" description="GGDEF" evidence="4">
    <location>
        <begin position="560"/>
        <end position="693"/>
    </location>
</feature>
<feature type="transmembrane region" description="Helical" evidence="1">
    <location>
        <begin position="213"/>
        <end position="230"/>
    </location>
</feature>
<dbReference type="PANTHER" id="PTHR44757">
    <property type="entry name" value="DIGUANYLATE CYCLASE DGCP"/>
    <property type="match status" value="1"/>
</dbReference>
<dbReference type="Pfam" id="PF00990">
    <property type="entry name" value="GGDEF"/>
    <property type="match status" value="1"/>
</dbReference>
<dbReference type="InterPro" id="IPR035919">
    <property type="entry name" value="EAL_sf"/>
</dbReference>
<evidence type="ECO:0000313" key="6">
    <source>
        <dbReference type="Proteomes" id="UP000187344"/>
    </source>
</evidence>
<dbReference type="InterPro" id="IPR052155">
    <property type="entry name" value="Biofilm_reg_signaling"/>
</dbReference>
<evidence type="ECO:0000259" key="2">
    <source>
        <dbReference type="PROSITE" id="PS50113"/>
    </source>
</evidence>
<protein>
    <submittedName>
        <fullName evidence="5">PAS domain S-box-containing protein/diguanylate cyclase (GGDEF) domain-containing protein</fullName>
    </submittedName>
</protein>
<dbReference type="Pfam" id="PF08447">
    <property type="entry name" value="PAS_3"/>
    <property type="match status" value="1"/>
</dbReference>
<dbReference type="Gene3D" id="3.30.450.20">
    <property type="entry name" value="PAS domain"/>
    <property type="match status" value="1"/>
</dbReference>
<dbReference type="NCBIfam" id="TIGR00229">
    <property type="entry name" value="sensory_box"/>
    <property type="match status" value="1"/>
</dbReference>
<evidence type="ECO:0000259" key="3">
    <source>
        <dbReference type="PROSITE" id="PS50883"/>
    </source>
</evidence>